<dbReference type="GO" id="GO:0016787">
    <property type="term" value="F:hydrolase activity"/>
    <property type="evidence" value="ECO:0007669"/>
    <property type="project" value="UniProtKB-KW"/>
</dbReference>
<dbReference type="InterPro" id="IPR001279">
    <property type="entry name" value="Metallo-B-lactamas"/>
</dbReference>
<dbReference type="InterPro" id="IPR052926">
    <property type="entry name" value="Metallo-beta-lactamase_dom"/>
</dbReference>
<dbReference type="GeneID" id="38293709"/>
<protein>
    <submittedName>
        <fullName evidence="2">Metal-dependent hydrolase</fullName>
    </submittedName>
</protein>
<dbReference type="Gene3D" id="3.60.15.10">
    <property type="entry name" value="Ribonuclease Z/Hydroxyacylglutathione hydrolase-like"/>
    <property type="match status" value="1"/>
</dbReference>
<accession>A0A3G3IJ32</accession>
<dbReference type="SUPFAM" id="SSF56281">
    <property type="entry name" value="Metallo-hydrolase/oxidoreductase"/>
    <property type="match status" value="1"/>
</dbReference>
<dbReference type="EMBL" id="CP017686">
    <property type="protein sequence ID" value="AYQ55761.1"/>
    <property type="molecule type" value="Genomic_DNA"/>
</dbReference>
<dbReference type="AlphaFoldDB" id="A0A3G3IJ32"/>
<dbReference type="InterPro" id="IPR036866">
    <property type="entry name" value="RibonucZ/Hydroxyglut_hydro"/>
</dbReference>
<dbReference type="PANTHER" id="PTHR13754">
    <property type="entry name" value="METALLO-BETA-LACTAMASE SUPERFAMILY PROTEIN"/>
    <property type="match status" value="1"/>
</dbReference>
<name>A0A3G3IJ32_9ARCH</name>
<organism evidence="2 3">
    <name type="scientific">Methanomethylophilus alvi</name>
    <dbReference type="NCBI Taxonomy" id="1291540"/>
    <lineage>
        <taxon>Archaea</taxon>
        <taxon>Methanobacteriati</taxon>
        <taxon>Thermoplasmatota</taxon>
        <taxon>Thermoplasmata</taxon>
        <taxon>Methanomassiliicoccales</taxon>
        <taxon>Methanomethylophilaceae</taxon>
        <taxon>Methanomethylophilus</taxon>
    </lineage>
</organism>
<dbReference type="GO" id="GO:0016740">
    <property type="term" value="F:transferase activity"/>
    <property type="evidence" value="ECO:0007669"/>
    <property type="project" value="TreeGrafter"/>
</dbReference>
<dbReference type="InterPro" id="IPR041712">
    <property type="entry name" value="DHPS-like_MBL-fold"/>
</dbReference>
<dbReference type="Pfam" id="PF00753">
    <property type="entry name" value="Lactamase_B"/>
    <property type="match status" value="1"/>
</dbReference>
<evidence type="ECO:0000313" key="2">
    <source>
        <dbReference type="EMBL" id="AYQ55761.1"/>
    </source>
</evidence>
<dbReference type="Proteomes" id="UP000273278">
    <property type="component" value="Chromosome"/>
</dbReference>
<gene>
    <name evidence="2" type="ORF">BKD89_08195</name>
</gene>
<reference evidence="2 3" key="1">
    <citation type="submission" date="2016-10" db="EMBL/GenBank/DDBJ databases">
        <title>Complete genome of the TMA-utilizing, human hosted archaeon Methanomethylophilus alvus Gen. nov, sp. nov., strain Mx-05, derived from a pure culture.</title>
        <authorList>
            <person name="Brugere J.-F."/>
            <person name="Ben Hania W."/>
            <person name="Chaudhary P.P."/>
            <person name="Gaci N."/>
            <person name="Borrel G."/>
            <person name="Cao Van Tuat L."/>
            <person name="Fardeau M.-L."/>
            <person name="Harris H.M.B."/>
            <person name="O'Toole P.W."/>
            <person name="Ollivier B."/>
        </authorList>
    </citation>
    <scope>NUCLEOTIDE SEQUENCE [LARGE SCALE GENOMIC DNA]</scope>
    <source>
        <strain evidence="2 3">Mx-05</strain>
    </source>
</reference>
<evidence type="ECO:0000313" key="3">
    <source>
        <dbReference type="Proteomes" id="UP000273278"/>
    </source>
</evidence>
<evidence type="ECO:0000259" key="1">
    <source>
        <dbReference type="Pfam" id="PF00753"/>
    </source>
</evidence>
<sequence>MEKVKITVVYDEGALPNTNLIGAIGMSILVEADGRRTLFGLGHRPRYLEHNLSSLDIEPDSIDQIVVSHRHIDHFGGLAGFLKDREKPIDIYAPAGVWGGKKTVFGPTGIFEPEEFTGKTVRHDITDWVQLSDHVFVSPPLTDNGSEESFLVISSSSGPLLISGCCHPGLDHVFEAVKAKFGRYPTALIGGLHILKKQDKLADLYAQYLKDVDCRRLYLNHCTGVNGINRMRVTLGLKGINDFYAGQSIEFNLV</sequence>
<dbReference type="RefSeq" id="WP_122892501.1">
    <property type="nucleotide sequence ID" value="NZ_CP017686.1"/>
</dbReference>
<feature type="domain" description="Metallo-beta-lactamase" evidence="1">
    <location>
        <begin position="26"/>
        <end position="164"/>
    </location>
</feature>
<keyword evidence="2" id="KW-0378">Hydrolase</keyword>
<dbReference type="PANTHER" id="PTHR13754:SF13">
    <property type="entry name" value="METALLO-BETA-LACTAMASE SUPERFAMILY PROTEIN (AFU_ORTHOLOGUE AFUA_3G07630)"/>
    <property type="match status" value="1"/>
</dbReference>
<dbReference type="CDD" id="cd07713">
    <property type="entry name" value="DHPS-like_MBL-fold"/>
    <property type="match status" value="1"/>
</dbReference>
<proteinExistence type="predicted"/>